<dbReference type="InterPro" id="IPR001087">
    <property type="entry name" value="GDSL"/>
</dbReference>
<dbReference type="CDD" id="cd01824">
    <property type="entry name" value="Phospholipase_B_like"/>
    <property type="match status" value="1"/>
</dbReference>
<dbReference type="PANTHER" id="PTHR21325">
    <property type="entry name" value="PHOSPHOLIPASE B, PLB1"/>
    <property type="match status" value="1"/>
</dbReference>
<dbReference type="GO" id="GO:0006644">
    <property type="term" value="P:phospholipid metabolic process"/>
    <property type="evidence" value="ECO:0007669"/>
    <property type="project" value="TreeGrafter"/>
</dbReference>
<dbReference type="EMBL" id="VXIV02000139">
    <property type="protein sequence ID" value="KAF6040474.1"/>
    <property type="molecule type" value="Genomic_DNA"/>
</dbReference>
<dbReference type="SUPFAM" id="SSF52266">
    <property type="entry name" value="SGNH hydrolase"/>
    <property type="match status" value="1"/>
</dbReference>
<dbReference type="GO" id="GO:0004620">
    <property type="term" value="F:phospholipase activity"/>
    <property type="evidence" value="ECO:0007669"/>
    <property type="project" value="InterPro"/>
</dbReference>
<dbReference type="Gene3D" id="3.40.50.1110">
    <property type="entry name" value="SGNH hydrolase"/>
    <property type="match status" value="1"/>
</dbReference>
<dbReference type="PANTHER" id="PTHR21325:SF31">
    <property type="entry name" value="GH22081P-RELATED"/>
    <property type="match status" value="1"/>
</dbReference>
<evidence type="ECO:0000313" key="2">
    <source>
        <dbReference type="Proteomes" id="UP000593567"/>
    </source>
</evidence>
<sequence length="344" mass="38713">MLTESANILCPDKNYTSPFIPTSVHRLRVGDIKVVAGMGDSLSVGSGAEAINLLDLVNQYRGRSFSVGGDFSYEQSYTTFPNILRLFNPNLYGYSTGIGDEKTANAKFNGALMNGLSGTLVDQAKNLVERMRRDSAVDFEKDWKILTITVGSANLCGSCKDITTHPASELKSDLQLALDFLQQNLPRTLVNLIEPFDIYKLRAFAFVDAICNIAQESYLCPCGYEDVTFELRDSLHLAPLAEDYRSVVRELIYSKRYETSEDFTVVIQPFLSNFTLLRNEAGELDRSYLAKDCFHPNTKGHNMLGIALWNSMLRTYIHKQRHLDYDATPICPTTEYIPTEKNYL</sequence>
<reference evidence="1" key="1">
    <citation type="submission" date="2020-06" db="EMBL/GenBank/DDBJ databases">
        <title>Draft genome of Bugula neritina, a colonial animal packing powerful symbionts and potential medicines.</title>
        <authorList>
            <person name="Rayko M."/>
        </authorList>
    </citation>
    <scope>NUCLEOTIDE SEQUENCE [LARGE SCALE GENOMIC DNA]</scope>
    <source>
        <strain evidence="1">Kwan_BN1</strain>
    </source>
</reference>
<proteinExistence type="predicted"/>
<dbReference type="OrthoDB" id="10265800at2759"/>
<dbReference type="AlphaFoldDB" id="A0A7J7KQL1"/>
<dbReference type="Proteomes" id="UP000593567">
    <property type="component" value="Unassembled WGS sequence"/>
</dbReference>
<organism evidence="1 2">
    <name type="scientific">Bugula neritina</name>
    <name type="common">Brown bryozoan</name>
    <name type="synonym">Sertularia neritina</name>
    <dbReference type="NCBI Taxonomy" id="10212"/>
    <lineage>
        <taxon>Eukaryota</taxon>
        <taxon>Metazoa</taxon>
        <taxon>Spiralia</taxon>
        <taxon>Lophotrochozoa</taxon>
        <taxon>Bryozoa</taxon>
        <taxon>Gymnolaemata</taxon>
        <taxon>Cheilostomatida</taxon>
        <taxon>Flustrina</taxon>
        <taxon>Buguloidea</taxon>
        <taxon>Bugulidae</taxon>
        <taxon>Bugula</taxon>
    </lineage>
</organism>
<gene>
    <name evidence="1" type="ORF">EB796_001256</name>
</gene>
<name>A0A7J7KQL1_BUGNE</name>
<dbReference type="InterPro" id="IPR035547">
    <property type="entry name" value="Phospholipase_B"/>
</dbReference>
<accession>A0A7J7KQL1</accession>
<dbReference type="InterPro" id="IPR038885">
    <property type="entry name" value="PLB1"/>
</dbReference>
<dbReference type="Pfam" id="PF00657">
    <property type="entry name" value="Lipase_GDSL"/>
    <property type="match status" value="1"/>
</dbReference>
<dbReference type="InterPro" id="IPR036514">
    <property type="entry name" value="SGNH_hydro_sf"/>
</dbReference>
<comment type="caution">
    <text evidence="1">The sequence shown here is derived from an EMBL/GenBank/DDBJ whole genome shotgun (WGS) entry which is preliminary data.</text>
</comment>
<evidence type="ECO:0000313" key="1">
    <source>
        <dbReference type="EMBL" id="KAF6040474.1"/>
    </source>
</evidence>
<keyword evidence="2" id="KW-1185">Reference proteome</keyword>
<protein>
    <submittedName>
        <fullName evidence="1">PLB1</fullName>
    </submittedName>
</protein>